<sequence length="313" mass="33382">GLTGLVIYAISLMVSCGRGPENGSGGNEYLKAISSMSTSIINKLKGTSIPILYQTKPPSVQEDNLVSYGFSSSKAGTIIYSGGCFGSTRNAIKGDHHILFITMVEGNYENCSIKVTDSEGNTSEPLHVPPFKLDFSAPELSKVGDLRVQGRHVKIELQASESGKLSYNGNCSGDLQQIKKGISEVSVIFPGDGQFTDCELKLLDSSGNTSMPLQLGTVRIDATPPVLTEINPVPEKISTVRPSYSFKTSKSGTLNFSGKCMGNVDRAVAGINHISLLASEPGDYNDCEMTITDSSNNKSRPLKISPFVVLGDQ</sequence>
<gene>
    <name evidence="1" type="ORF">METZ01_LOCUS359023</name>
</gene>
<organism evidence="1">
    <name type="scientific">marine metagenome</name>
    <dbReference type="NCBI Taxonomy" id="408172"/>
    <lineage>
        <taxon>unclassified sequences</taxon>
        <taxon>metagenomes</taxon>
        <taxon>ecological metagenomes</taxon>
    </lineage>
</organism>
<dbReference type="AlphaFoldDB" id="A0A382S8D4"/>
<dbReference type="EMBL" id="UINC01127207">
    <property type="protein sequence ID" value="SVD06169.1"/>
    <property type="molecule type" value="Genomic_DNA"/>
</dbReference>
<accession>A0A382S8D4</accession>
<evidence type="ECO:0008006" key="2">
    <source>
        <dbReference type="Google" id="ProtNLM"/>
    </source>
</evidence>
<feature type="non-terminal residue" evidence="1">
    <location>
        <position position="1"/>
    </location>
</feature>
<name>A0A382S8D4_9ZZZZ</name>
<protein>
    <recommendedName>
        <fullName evidence="2">Bacterial Ig-like domain-containing protein</fullName>
    </recommendedName>
</protein>
<feature type="non-terminal residue" evidence="1">
    <location>
        <position position="313"/>
    </location>
</feature>
<reference evidence="1" key="1">
    <citation type="submission" date="2018-05" db="EMBL/GenBank/DDBJ databases">
        <authorList>
            <person name="Lanie J.A."/>
            <person name="Ng W.-L."/>
            <person name="Kazmierczak K.M."/>
            <person name="Andrzejewski T.M."/>
            <person name="Davidsen T.M."/>
            <person name="Wayne K.J."/>
            <person name="Tettelin H."/>
            <person name="Glass J.I."/>
            <person name="Rusch D."/>
            <person name="Podicherti R."/>
            <person name="Tsui H.-C.T."/>
            <person name="Winkler M.E."/>
        </authorList>
    </citation>
    <scope>NUCLEOTIDE SEQUENCE</scope>
</reference>
<proteinExistence type="predicted"/>
<evidence type="ECO:0000313" key="1">
    <source>
        <dbReference type="EMBL" id="SVD06169.1"/>
    </source>
</evidence>